<evidence type="ECO:0008006" key="5">
    <source>
        <dbReference type="Google" id="ProtNLM"/>
    </source>
</evidence>
<accession>A0ABD7M6F9</accession>
<keyword evidence="2" id="KW-0472">Membrane</keyword>
<evidence type="ECO:0000313" key="4">
    <source>
        <dbReference type="Proteomes" id="UP000184253"/>
    </source>
</evidence>
<feature type="compositionally biased region" description="Low complexity" evidence="1">
    <location>
        <begin position="11"/>
        <end position="29"/>
    </location>
</feature>
<evidence type="ECO:0000256" key="1">
    <source>
        <dbReference type="SAM" id="MobiDB-lite"/>
    </source>
</evidence>
<reference evidence="3 4" key="1">
    <citation type="submission" date="2016-11" db="EMBL/GenBank/DDBJ databases">
        <authorList>
            <person name="Varghese N."/>
            <person name="Submissions S."/>
        </authorList>
    </citation>
    <scope>NUCLEOTIDE SEQUENCE [LARGE SCALE GENOMIC DNA]</scope>
    <source>
        <strain evidence="3 4">VTM4R57</strain>
    </source>
</reference>
<dbReference type="EMBL" id="FRCE01000003">
    <property type="protein sequence ID" value="SHL43617.1"/>
    <property type="molecule type" value="Genomic_DNA"/>
</dbReference>
<keyword evidence="2" id="KW-1133">Transmembrane helix</keyword>
<organism evidence="3 4">
    <name type="scientific">Micrococcus luteus</name>
    <name type="common">Micrococcus lysodeikticus</name>
    <dbReference type="NCBI Taxonomy" id="1270"/>
    <lineage>
        <taxon>Bacteria</taxon>
        <taxon>Bacillati</taxon>
        <taxon>Actinomycetota</taxon>
        <taxon>Actinomycetes</taxon>
        <taxon>Micrococcales</taxon>
        <taxon>Micrococcaceae</taxon>
        <taxon>Micrococcus</taxon>
    </lineage>
</organism>
<dbReference type="AlphaFoldDB" id="A0ABD7M6F9"/>
<feature type="region of interest" description="Disordered" evidence="1">
    <location>
        <begin position="1"/>
        <end position="49"/>
    </location>
</feature>
<comment type="caution">
    <text evidence="3">The sequence shown here is derived from an EMBL/GenBank/DDBJ whole genome shotgun (WGS) entry which is preliminary data.</text>
</comment>
<sequence>MTANHSRHTAAADGQGAAAEHAGTGTATTDPRRDTRSRWGCSSRLGGGTGRLMGVSLAAGAVGAALFVLMGCAAAIRYQIQKRRG</sequence>
<gene>
    <name evidence="3" type="ORF">SAMN04487849_10345</name>
</gene>
<evidence type="ECO:0000313" key="3">
    <source>
        <dbReference type="EMBL" id="SHL43617.1"/>
    </source>
</evidence>
<protein>
    <recommendedName>
        <fullName evidence="5">Lipoprotein</fullName>
    </recommendedName>
</protein>
<feature type="transmembrane region" description="Helical" evidence="2">
    <location>
        <begin position="52"/>
        <end position="76"/>
    </location>
</feature>
<keyword evidence="2" id="KW-0812">Transmembrane</keyword>
<evidence type="ECO:0000256" key="2">
    <source>
        <dbReference type="SAM" id="Phobius"/>
    </source>
</evidence>
<name>A0ABD7M6F9_MICLU</name>
<proteinExistence type="predicted"/>
<dbReference type="Proteomes" id="UP000184253">
    <property type="component" value="Unassembled WGS sequence"/>
</dbReference>
<dbReference type="RefSeq" id="WP_256598121.1">
    <property type="nucleotide sequence ID" value="NZ_FRCE01000003.1"/>
</dbReference>